<keyword evidence="5 6" id="KW-0472">Membrane</keyword>
<feature type="transmembrane region" description="Helical" evidence="6">
    <location>
        <begin position="226"/>
        <end position="245"/>
    </location>
</feature>
<feature type="transmembrane region" description="Helical" evidence="6">
    <location>
        <begin position="159"/>
        <end position="180"/>
    </location>
</feature>
<dbReference type="EMBL" id="BTSX01000004">
    <property type="protein sequence ID" value="GMS92046.1"/>
    <property type="molecule type" value="Genomic_DNA"/>
</dbReference>
<dbReference type="Pfam" id="PF05978">
    <property type="entry name" value="UNC-93"/>
    <property type="match status" value="1"/>
</dbReference>
<evidence type="ECO:0000256" key="5">
    <source>
        <dbReference type="ARBA" id="ARBA00023136"/>
    </source>
</evidence>
<evidence type="ECO:0000256" key="3">
    <source>
        <dbReference type="ARBA" id="ARBA00022692"/>
    </source>
</evidence>
<evidence type="ECO:0000256" key="6">
    <source>
        <dbReference type="SAM" id="Phobius"/>
    </source>
</evidence>
<reference evidence="7" key="1">
    <citation type="submission" date="2023-10" db="EMBL/GenBank/DDBJ databases">
        <title>Genome assembly of Pristionchus species.</title>
        <authorList>
            <person name="Yoshida K."/>
            <person name="Sommer R.J."/>
        </authorList>
    </citation>
    <scope>NUCLEOTIDE SEQUENCE</scope>
    <source>
        <strain evidence="7">RS0144</strain>
    </source>
</reference>
<feature type="transmembrane region" description="Helical" evidence="6">
    <location>
        <begin position="121"/>
        <end position="138"/>
    </location>
</feature>
<evidence type="ECO:0000256" key="1">
    <source>
        <dbReference type="ARBA" id="ARBA00004141"/>
    </source>
</evidence>
<comment type="caution">
    <text evidence="7">The sequence shown here is derived from an EMBL/GenBank/DDBJ whole genome shotgun (WGS) entry which is preliminary data.</text>
</comment>
<dbReference type="InterPro" id="IPR051617">
    <property type="entry name" value="UNC-93-like_regulator"/>
</dbReference>
<comment type="subcellular location">
    <subcellularLocation>
        <location evidence="1">Membrane</location>
        <topology evidence="1">Multi-pass membrane protein</topology>
    </subcellularLocation>
</comment>
<keyword evidence="3 6" id="KW-0812">Transmembrane</keyword>
<feature type="transmembrane region" description="Helical" evidence="6">
    <location>
        <begin position="69"/>
        <end position="92"/>
    </location>
</feature>
<dbReference type="InterPro" id="IPR010291">
    <property type="entry name" value="Ion_channel_UNC-93"/>
</dbReference>
<comment type="similarity">
    <text evidence="2">Belongs to the unc-93 family.</text>
</comment>
<keyword evidence="8" id="KW-1185">Reference proteome</keyword>
<dbReference type="AlphaFoldDB" id="A0AAV5TGF9"/>
<keyword evidence="4 6" id="KW-1133">Transmembrane helix</keyword>
<feature type="transmembrane region" description="Helical" evidence="6">
    <location>
        <begin position="24"/>
        <end position="43"/>
    </location>
</feature>
<proteinExistence type="inferred from homology"/>
<sequence>SRPFTFGAVYRTHLSYSQPTTMEYDLLCALLLGFGNMFLFMGYDTHLTIVEPVLHSVHDRYPDSVSAHAGFYGCGLSTLIFMITTFISPYVLSILGSKYTLLLGSLLYTIHLASFQYIHYLPYYLTSAALGFGNALFYSGNGGYLTEHSTKNTIQRNSAVTWGLATSCLIAGGGMLVATARKHPSIGEHSENSTLIMPDTGILNGTTSAAHKPKSYRQFSDDEIRIMYGAFAGVLFLSNVVYAIMPTKPVENAIAAPARKQRIPFSDQMKKTFITFMDVRAVELIPLMFLIGLSTSFFVGAYPASLVFSNSLTGFIYLPALHLAMISVGEILMSLIISVAVPRINNFAQLPSLFFGSALFFIAMVLSVLSTPPEAINSPSNTPTPLLEPSPYICLIISLLLGMSDNTFNTSRSVLCALVIPDGIAQVYSMSRFFQALASSIVYLCLPMMSMPLYAGIVSLNCLLAVFFYWRAGKRLRRTEEKAERSAGSLDSARC</sequence>
<dbReference type="InterPro" id="IPR036259">
    <property type="entry name" value="MFS_trans_sf"/>
</dbReference>
<evidence type="ECO:0000313" key="7">
    <source>
        <dbReference type="EMBL" id="GMS92046.1"/>
    </source>
</evidence>
<dbReference type="SUPFAM" id="SSF103473">
    <property type="entry name" value="MFS general substrate transporter"/>
    <property type="match status" value="1"/>
</dbReference>
<feature type="transmembrane region" description="Helical" evidence="6">
    <location>
        <begin position="353"/>
        <end position="370"/>
    </location>
</feature>
<evidence type="ECO:0000256" key="4">
    <source>
        <dbReference type="ARBA" id="ARBA00022989"/>
    </source>
</evidence>
<evidence type="ECO:0008006" key="9">
    <source>
        <dbReference type="Google" id="ProtNLM"/>
    </source>
</evidence>
<gene>
    <name evidence="7" type="ORF">PENTCL1PPCAC_14221</name>
</gene>
<feature type="transmembrane region" description="Helical" evidence="6">
    <location>
        <begin position="99"/>
        <end position="115"/>
    </location>
</feature>
<feature type="non-terminal residue" evidence="7">
    <location>
        <position position="1"/>
    </location>
</feature>
<name>A0AAV5TGF9_9BILA</name>
<feature type="transmembrane region" description="Helical" evidence="6">
    <location>
        <begin position="451"/>
        <end position="470"/>
    </location>
</feature>
<dbReference type="PANTHER" id="PTHR23294">
    <property type="entry name" value="ET TRANSLATION PRODUCT-RELATED"/>
    <property type="match status" value="1"/>
</dbReference>
<feature type="transmembrane region" description="Helical" evidence="6">
    <location>
        <begin position="316"/>
        <end position="341"/>
    </location>
</feature>
<dbReference type="PANTHER" id="PTHR23294:SF18">
    <property type="entry name" value="UNC93-LIKE PROTEIN MFSD11"/>
    <property type="match status" value="1"/>
</dbReference>
<feature type="transmembrane region" description="Helical" evidence="6">
    <location>
        <begin position="284"/>
        <end position="304"/>
    </location>
</feature>
<organism evidence="7 8">
    <name type="scientific">Pristionchus entomophagus</name>
    <dbReference type="NCBI Taxonomy" id="358040"/>
    <lineage>
        <taxon>Eukaryota</taxon>
        <taxon>Metazoa</taxon>
        <taxon>Ecdysozoa</taxon>
        <taxon>Nematoda</taxon>
        <taxon>Chromadorea</taxon>
        <taxon>Rhabditida</taxon>
        <taxon>Rhabditina</taxon>
        <taxon>Diplogasteromorpha</taxon>
        <taxon>Diplogasteroidea</taxon>
        <taxon>Neodiplogasteridae</taxon>
        <taxon>Pristionchus</taxon>
    </lineage>
</organism>
<evidence type="ECO:0000256" key="2">
    <source>
        <dbReference type="ARBA" id="ARBA00009172"/>
    </source>
</evidence>
<dbReference type="GO" id="GO:0016020">
    <property type="term" value="C:membrane"/>
    <property type="evidence" value="ECO:0007669"/>
    <property type="project" value="UniProtKB-SubCell"/>
</dbReference>
<protein>
    <recommendedName>
        <fullName evidence="9">Membrane transporter</fullName>
    </recommendedName>
</protein>
<evidence type="ECO:0000313" key="8">
    <source>
        <dbReference type="Proteomes" id="UP001432027"/>
    </source>
</evidence>
<dbReference type="Proteomes" id="UP001432027">
    <property type="component" value="Unassembled WGS sequence"/>
</dbReference>
<accession>A0AAV5TGF9</accession>